<dbReference type="InterPro" id="IPR041881">
    <property type="entry name" value="PqqD_sf"/>
</dbReference>
<dbReference type="EMBL" id="LN852759">
    <property type="protein sequence ID" value="CRY93802.1"/>
    <property type="molecule type" value="Genomic_DNA"/>
</dbReference>
<dbReference type="Gene3D" id="1.10.10.1150">
    <property type="entry name" value="Coenzyme PQQ synthesis protein D (PqqD)"/>
    <property type="match status" value="1"/>
</dbReference>
<evidence type="ECO:0008006" key="2">
    <source>
        <dbReference type="Google" id="ProtNLM"/>
    </source>
</evidence>
<accession>A0A0H5QCF5</accession>
<proteinExistence type="predicted"/>
<sequence length="95" mass="10601">MTQKHIVPRHDLKLIAVGNKFVMVLSTGSSAELARICTMNETAVYLWEALCDGRCTTAEELAGLLCQTYEVTAGRARSDVRLLLADWERLGLIEY</sequence>
<name>A0A0H5QCF5_9ZZZZ</name>
<organism evidence="1">
    <name type="scientific">uncultured prokaryote</name>
    <dbReference type="NCBI Taxonomy" id="198431"/>
    <lineage>
        <taxon>unclassified sequences</taxon>
        <taxon>environmental samples</taxon>
    </lineage>
</organism>
<protein>
    <recommendedName>
        <fullName evidence="2">PqqD family protein</fullName>
    </recommendedName>
</protein>
<dbReference type="InterPro" id="IPR008792">
    <property type="entry name" value="PQQD"/>
</dbReference>
<evidence type="ECO:0000313" key="1">
    <source>
        <dbReference type="EMBL" id="CRY93802.1"/>
    </source>
</evidence>
<dbReference type="AlphaFoldDB" id="A0A0H5QCF5"/>
<reference evidence="1" key="2">
    <citation type="submission" date="2015-07" db="EMBL/GenBank/DDBJ databases">
        <title>Plasmids, circular viruses and viroids from rat gut.</title>
        <authorList>
            <person name="Jorgensen T.J."/>
            <person name="Hansen M.A."/>
            <person name="Xu Z."/>
            <person name="Tabak M.A."/>
            <person name="Sorensen S.J."/>
            <person name="Hansen L.H."/>
        </authorList>
    </citation>
    <scope>NUCLEOTIDE SEQUENCE</scope>
    <source>
        <strain evidence="1">RGRH0068</strain>
    </source>
</reference>
<reference evidence="1" key="1">
    <citation type="submission" date="2015-06" db="EMBL/GenBank/DDBJ databases">
        <authorList>
            <person name="Joergensen T."/>
        </authorList>
    </citation>
    <scope>NUCLEOTIDE SEQUENCE</scope>
    <source>
        <strain evidence="1">RGRH0068</strain>
    </source>
</reference>
<dbReference type="Pfam" id="PF05402">
    <property type="entry name" value="PqqD"/>
    <property type="match status" value="1"/>
</dbReference>